<dbReference type="PIRSF" id="PIRSF000112">
    <property type="entry name" value="Glycerol_dehydrogenase"/>
    <property type="match status" value="1"/>
</dbReference>
<dbReference type="Gene3D" id="1.20.1090.10">
    <property type="entry name" value="Dehydroquinate synthase-like - alpha domain"/>
    <property type="match status" value="1"/>
</dbReference>
<dbReference type="InterPro" id="IPR018211">
    <property type="entry name" value="ADH_Fe_CS"/>
</dbReference>
<dbReference type="SUPFAM" id="SSF56796">
    <property type="entry name" value="Dehydroquinate synthase-like"/>
    <property type="match status" value="1"/>
</dbReference>
<dbReference type="InterPro" id="IPR001670">
    <property type="entry name" value="ADH_Fe/GldA"/>
</dbReference>
<dbReference type="Gene3D" id="3.40.50.1970">
    <property type="match status" value="1"/>
</dbReference>
<dbReference type="PANTHER" id="PTHR43616:SF3">
    <property type="entry name" value="HYDROXYCARBOXYLATE DEHYDROGENASE A"/>
    <property type="match status" value="1"/>
</dbReference>
<gene>
    <name evidence="5" type="ORF">MFLO_11315</name>
</gene>
<dbReference type="InterPro" id="IPR016205">
    <property type="entry name" value="Glycerol_DH"/>
</dbReference>
<dbReference type="PANTHER" id="PTHR43616">
    <property type="entry name" value="GLYCEROL DEHYDROGENASE"/>
    <property type="match status" value="1"/>
</dbReference>
<organism evidence="5 6">
    <name type="scientific">Listeria floridensis FSL S10-1187</name>
    <dbReference type="NCBI Taxonomy" id="1265817"/>
    <lineage>
        <taxon>Bacteria</taxon>
        <taxon>Bacillati</taxon>
        <taxon>Bacillota</taxon>
        <taxon>Bacilli</taxon>
        <taxon>Bacillales</taxon>
        <taxon>Listeriaceae</taxon>
        <taxon>Listeria</taxon>
    </lineage>
</organism>
<evidence type="ECO:0000259" key="4">
    <source>
        <dbReference type="Pfam" id="PF00465"/>
    </source>
</evidence>
<dbReference type="PROSITE" id="PS00913">
    <property type="entry name" value="ADH_IRON_1"/>
    <property type="match status" value="1"/>
</dbReference>
<accession>A0ABN0RDP9</accession>
<dbReference type="Pfam" id="PF00465">
    <property type="entry name" value="Fe-ADH"/>
    <property type="match status" value="1"/>
</dbReference>
<comment type="similarity">
    <text evidence="1">Belongs to the iron-containing alcohol dehydrogenase family.</text>
</comment>
<evidence type="ECO:0000313" key="5">
    <source>
        <dbReference type="EMBL" id="EUJ29172.1"/>
    </source>
</evidence>
<dbReference type="EMBL" id="AODF01000026">
    <property type="protein sequence ID" value="EUJ29172.1"/>
    <property type="molecule type" value="Genomic_DNA"/>
</dbReference>
<keyword evidence="3" id="KW-0560">Oxidoreductase</keyword>
<sequence length="388" mass="41792">MLDKVSSVCLQCELKTKIGGVFMTDELIVRGAPAEYSCGAGIWDTLPEHLERRGLRRVLVLHGTKSWKAVKSKFPDLSNFDATYLEYGGQVTYEARDLLAQQITADTNQAVIAVGGGKVADLAKAAAFVAAVPVLILPTLAATCAAYTPLSVMYTSEGEMIRFEIFPVSSALVLVDPEVILASPKALMVAGIGDTLAKWYEADIVISQLPERSVEIEIAAFAARKCRDDLLALSEAALLAMDRQELNAEFVKVVETNIMLAGMVGGFGDKYGRTAGAHSIHDALTLLPGTHRLLHGMKVAYGILIQLVIEGRFAEINALLPFYQKLGLPYSLGGIGLEGVSKADLMRVSERAAAPSEMIHLMPQDVDAACVYQAFLALEEHVAKVEVL</sequence>
<evidence type="ECO:0000256" key="2">
    <source>
        <dbReference type="ARBA" id="ARBA00022723"/>
    </source>
</evidence>
<name>A0ABN0RDP9_9LIST</name>
<proteinExistence type="inferred from homology"/>
<comment type="caution">
    <text evidence="5">The sequence shown here is derived from an EMBL/GenBank/DDBJ whole genome shotgun (WGS) entry which is preliminary data.</text>
</comment>
<keyword evidence="2" id="KW-0479">Metal-binding</keyword>
<evidence type="ECO:0000313" key="6">
    <source>
        <dbReference type="Proteomes" id="UP000019249"/>
    </source>
</evidence>
<protein>
    <submittedName>
        <fullName evidence="5">Glycerol dehydrogenase</fullName>
    </submittedName>
</protein>
<dbReference type="CDD" id="cd08172">
    <property type="entry name" value="GlyDH-like"/>
    <property type="match status" value="1"/>
</dbReference>
<evidence type="ECO:0000256" key="3">
    <source>
        <dbReference type="ARBA" id="ARBA00023002"/>
    </source>
</evidence>
<reference evidence="5 6" key="1">
    <citation type="journal article" date="2014" name="Int. J. Syst. Evol. Microbiol.">
        <title>Listeria floridensis sp. nov., Listeria aquatica sp. nov., Listeria cornellensis sp. nov., Listeria riparia sp. nov. and Listeria grandensis sp. nov., from agricultural and natural environments.</title>
        <authorList>
            <person name="den Bakker H.C."/>
            <person name="Warchocki S."/>
            <person name="Wright E.M."/>
            <person name="Allred A.F."/>
            <person name="Ahlstrom C."/>
            <person name="Manuel C.S."/>
            <person name="Stasiewicz M.J."/>
            <person name="Burrell A."/>
            <person name="Roof S."/>
            <person name="Strawn L."/>
            <person name="Fortes E.D."/>
            <person name="Nightingale K.K."/>
            <person name="Kephart D."/>
            <person name="Wiedmann M."/>
        </authorList>
    </citation>
    <scope>NUCLEOTIDE SEQUENCE [LARGE SCALE GENOMIC DNA]</scope>
    <source>
        <strain evidence="5 6">FSL S10-1187</strain>
    </source>
</reference>
<evidence type="ECO:0000256" key="1">
    <source>
        <dbReference type="ARBA" id="ARBA00007358"/>
    </source>
</evidence>
<feature type="domain" description="Alcohol dehydrogenase iron-type/glycerol dehydrogenase GldA" evidence="4">
    <location>
        <begin position="33"/>
        <end position="177"/>
    </location>
</feature>
<dbReference type="Proteomes" id="UP000019249">
    <property type="component" value="Unassembled WGS sequence"/>
</dbReference>
<keyword evidence="6" id="KW-1185">Reference proteome</keyword>